<proteinExistence type="predicted"/>
<accession>A0A853ISF4</accession>
<protein>
    <submittedName>
        <fullName evidence="2">Uncharacterized protein</fullName>
    </submittedName>
</protein>
<dbReference type="Proteomes" id="UP000589716">
    <property type="component" value="Unassembled WGS sequence"/>
</dbReference>
<organism evidence="2 3">
    <name type="scientific">Ottowia beijingensis</name>
    <dbReference type="NCBI Taxonomy" id="1207057"/>
    <lineage>
        <taxon>Bacteria</taxon>
        <taxon>Pseudomonadati</taxon>
        <taxon>Pseudomonadota</taxon>
        <taxon>Betaproteobacteria</taxon>
        <taxon>Burkholderiales</taxon>
        <taxon>Comamonadaceae</taxon>
        <taxon>Ottowia</taxon>
    </lineage>
</organism>
<feature type="compositionally biased region" description="Acidic residues" evidence="1">
    <location>
        <begin position="168"/>
        <end position="182"/>
    </location>
</feature>
<sequence>MNAYADRLGISKAEIGPVKIGARPGAKASGSSSPRIYLAMHMALLALNRRYGNGPAFPFMVDTPRQQGLDDANTAKLLDTIYTHAPSHQVFVANESVPQGWTPPEGCKVIPFVRKRQLLRTEEYKDGVAALEPLVTQMLAAIEAEREAKAQAEQAEGEEEHLIVLPSDSEEVDDADDAGELA</sequence>
<dbReference type="AlphaFoldDB" id="A0A853ISF4"/>
<evidence type="ECO:0000313" key="2">
    <source>
        <dbReference type="EMBL" id="NZA01885.1"/>
    </source>
</evidence>
<dbReference type="EMBL" id="JACCKX010000001">
    <property type="protein sequence ID" value="NZA01885.1"/>
    <property type="molecule type" value="Genomic_DNA"/>
</dbReference>
<comment type="caution">
    <text evidence="2">The sequence shown here is derived from an EMBL/GenBank/DDBJ whole genome shotgun (WGS) entry which is preliminary data.</text>
</comment>
<evidence type="ECO:0000313" key="3">
    <source>
        <dbReference type="Proteomes" id="UP000589716"/>
    </source>
</evidence>
<dbReference type="RefSeq" id="WP_180550285.1">
    <property type="nucleotide sequence ID" value="NZ_JACCKX010000001.1"/>
</dbReference>
<name>A0A853ISF4_9BURK</name>
<feature type="region of interest" description="Disordered" evidence="1">
    <location>
        <begin position="149"/>
        <end position="182"/>
    </location>
</feature>
<reference evidence="2 3" key="1">
    <citation type="submission" date="2020-07" db="EMBL/GenBank/DDBJ databases">
        <authorList>
            <person name="Maaloum M."/>
        </authorList>
    </citation>
    <scope>NUCLEOTIDE SEQUENCE [LARGE SCALE GENOMIC DNA]</scope>
    <source>
        <strain evidence="2 3">GCS-AN-3</strain>
    </source>
</reference>
<evidence type="ECO:0000256" key="1">
    <source>
        <dbReference type="SAM" id="MobiDB-lite"/>
    </source>
</evidence>
<gene>
    <name evidence="2" type="ORF">H0I39_09175</name>
</gene>
<keyword evidence="3" id="KW-1185">Reference proteome</keyword>